<accession>A0A087BDZ3</accession>
<feature type="transmembrane region" description="Helical" evidence="1">
    <location>
        <begin position="6"/>
        <end position="22"/>
    </location>
</feature>
<name>A0A087BDZ3_9BIFI</name>
<keyword evidence="1" id="KW-1133">Transmembrane helix</keyword>
<gene>
    <name evidence="2" type="ORF">BMAGN_1010</name>
</gene>
<proteinExistence type="predicted"/>
<dbReference type="Proteomes" id="UP000029052">
    <property type="component" value="Unassembled WGS sequence"/>
</dbReference>
<dbReference type="RefSeq" id="WP_022859619.1">
    <property type="nucleotide sequence ID" value="NZ_JGZB01000002.1"/>
</dbReference>
<dbReference type="AlphaFoldDB" id="A0A087BDZ3"/>
<organism evidence="2 3">
    <name type="scientific">Bifidobacterium magnum</name>
    <dbReference type="NCBI Taxonomy" id="1692"/>
    <lineage>
        <taxon>Bacteria</taxon>
        <taxon>Bacillati</taxon>
        <taxon>Actinomycetota</taxon>
        <taxon>Actinomycetes</taxon>
        <taxon>Bifidobacteriales</taxon>
        <taxon>Bifidobacteriaceae</taxon>
        <taxon>Bifidobacterium</taxon>
    </lineage>
</organism>
<evidence type="ECO:0000256" key="1">
    <source>
        <dbReference type="SAM" id="Phobius"/>
    </source>
</evidence>
<sequence>MGYVAAIIALLIIIAFIWIRGNKKNKKKLDSFDITDEQRATLKRAPVTIDKRNPHSWNQLALIQNVTKRGGRTVVDAMWYNTMINNDTMNDIAMAQFTVSYNELKDHNINVGDYVSINLDPKNGVTINYTD</sequence>
<keyword evidence="3" id="KW-1185">Reference proteome</keyword>
<dbReference type="STRING" id="1692.BMAGN_1010"/>
<keyword evidence="1" id="KW-0812">Transmembrane</keyword>
<comment type="caution">
    <text evidence="2">The sequence shown here is derived from an EMBL/GenBank/DDBJ whole genome shotgun (WGS) entry which is preliminary data.</text>
</comment>
<evidence type="ECO:0000313" key="3">
    <source>
        <dbReference type="Proteomes" id="UP000029052"/>
    </source>
</evidence>
<dbReference type="EMBL" id="JGZB01000002">
    <property type="protein sequence ID" value="KFI69243.1"/>
    <property type="molecule type" value="Genomic_DNA"/>
</dbReference>
<protein>
    <submittedName>
        <fullName evidence="2">Uncharacterized protein</fullName>
    </submittedName>
</protein>
<reference evidence="2 3" key="1">
    <citation type="submission" date="2014-03" db="EMBL/GenBank/DDBJ databases">
        <title>Genomics of Bifidobacteria.</title>
        <authorList>
            <person name="Ventura M."/>
            <person name="Milani C."/>
            <person name="Lugli G.A."/>
        </authorList>
    </citation>
    <scope>NUCLEOTIDE SEQUENCE [LARGE SCALE GENOMIC DNA]</scope>
    <source>
        <strain evidence="2 3">LMG 11591</strain>
    </source>
</reference>
<keyword evidence="1" id="KW-0472">Membrane</keyword>
<evidence type="ECO:0000313" key="2">
    <source>
        <dbReference type="EMBL" id="KFI69243.1"/>
    </source>
</evidence>